<dbReference type="AlphaFoldDB" id="A0A379CAM8"/>
<dbReference type="InterPro" id="IPR001347">
    <property type="entry name" value="SIS_dom"/>
</dbReference>
<dbReference type="InterPro" id="IPR050303">
    <property type="entry name" value="GatZ_KbaZ_carbometab"/>
</dbReference>
<dbReference type="GO" id="GO:0097367">
    <property type="term" value="F:carbohydrate derivative binding"/>
    <property type="evidence" value="ECO:0007669"/>
    <property type="project" value="InterPro"/>
</dbReference>
<accession>A0A379CAM8</accession>
<dbReference type="CDD" id="cd05008">
    <property type="entry name" value="SIS_GlmS_GlmD_1"/>
    <property type="match status" value="1"/>
</dbReference>
<evidence type="ECO:0000313" key="4">
    <source>
        <dbReference type="Proteomes" id="UP000255417"/>
    </source>
</evidence>
<evidence type="ECO:0000256" key="1">
    <source>
        <dbReference type="ARBA" id="ARBA00022737"/>
    </source>
</evidence>
<dbReference type="GO" id="GO:0005886">
    <property type="term" value="C:plasma membrane"/>
    <property type="evidence" value="ECO:0007669"/>
    <property type="project" value="TreeGrafter"/>
</dbReference>
<dbReference type="RefSeq" id="WP_172460369.1">
    <property type="nucleotide sequence ID" value="NZ_LWIF01000001.1"/>
</dbReference>
<dbReference type="GO" id="GO:1901135">
    <property type="term" value="P:carbohydrate derivative metabolic process"/>
    <property type="evidence" value="ECO:0007669"/>
    <property type="project" value="InterPro"/>
</dbReference>
<feature type="domain" description="SIS" evidence="2">
    <location>
        <begin position="217"/>
        <end position="376"/>
    </location>
</feature>
<dbReference type="EMBL" id="UGTA01000001">
    <property type="protein sequence ID" value="SUB59198.1"/>
    <property type="molecule type" value="Genomic_DNA"/>
</dbReference>
<keyword evidence="4" id="KW-1185">Reference proteome</keyword>
<organism evidence="3 4">
    <name type="scientific">Phocoenobacter uteri</name>
    <dbReference type="NCBI Taxonomy" id="146806"/>
    <lineage>
        <taxon>Bacteria</taxon>
        <taxon>Pseudomonadati</taxon>
        <taxon>Pseudomonadota</taxon>
        <taxon>Gammaproteobacteria</taxon>
        <taxon>Pasteurellales</taxon>
        <taxon>Pasteurellaceae</taxon>
        <taxon>Phocoenobacter</taxon>
    </lineage>
</organism>
<gene>
    <name evidence="3" type="primary">agaS</name>
    <name evidence="3" type="ORF">NCTC12872_01177</name>
</gene>
<dbReference type="GO" id="GO:0009401">
    <property type="term" value="P:phosphoenolpyruvate-dependent sugar phosphotransferase system"/>
    <property type="evidence" value="ECO:0007669"/>
    <property type="project" value="TreeGrafter"/>
</dbReference>
<protein>
    <submittedName>
        <fullName evidence="3">Tagatose-6-phosphate ketose/aldose isomerase</fullName>
        <ecNumber evidence="3">5.3.1.-</ecNumber>
    </submittedName>
</protein>
<dbReference type="GO" id="GO:0016853">
    <property type="term" value="F:isomerase activity"/>
    <property type="evidence" value="ECO:0007669"/>
    <property type="project" value="UniProtKB-KW"/>
</dbReference>
<dbReference type="EC" id="5.3.1.-" evidence="3"/>
<dbReference type="InterPro" id="IPR035466">
    <property type="entry name" value="GlmS/AgaS_SIS"/>
</dbReference>
<dbReference type="Pfam" id="PF01380">
    <property type="entry name" value="SIS"/>
    <property type="match status" value="1"/>
</dbReference>
<keyword evidence="1" id="KW-0677">Repeat</keyword>
<sequence>MDYKTLNSNLYELKLEGALDTITEIAQQPNCWRQIEGLLDNTDPALYELIAKTLENPTACITFCGAGTSAYVGDVLAPAIQQFAKARVRSVPTTDIVSRPDYYFNKESEGIVFAFGRSGNSPESVDTADKVSQLAPNVHQINVTCNPNGELSKRNDSHNHVCLMPAETHDKSFVMTSSFSTMLLFTFQLVSRAAGRPAANLKAVADCAEDWCKRLLSANFLQKIPSSQRLVYLGSNTLFGAAKESALKALEMTGGKVVTLYETSLGFRHGPKSIVDENTTVCVFVSNNEYTSRFDRDMAIELLSNNKCKQVVVIATQRIADQLLQKFDEKSPLELIVLPDDLADVDDVLLAPLGVLVSQVIGLTLSITFDISPDNPCPTGEVNRVVQGVTLYEFQQ</sequence>
<evidence type="ECO:0000259" key="2">
    <source>
        <dbReference type="PROSITE" id="PS51464"/>
    </source>
</evidence>
<dbReference type="PANTHER" id="PTHR32502">
    <property type="entry name" value="N-ACETYLGALACTOSAMINE PERMEASE II COMPONENT-RELATED"/>
    <property type="match status" value="1"/>
</dbReference>
<dbReference type="Proteomes" id="UP000255417">
    <property type="component" value="Unassembled WGS sequence"/>
</dbReference>
<keyword evidence="3" id="KW-0413">Isomerase</keyword>
<dbReference type="Gene3D" id="3.40.50.10490">
    <property type="entry name" value="Glucose-6-phosphate isomerase like protein, domain 1"/>
    <property type="match status" value="2"/>
</dbReference>
<evidence type="ECO:0000313" key="3">
    <source>
        <dbReference type="EMBL" id="SUB59198.1"/>
    </source>
</evidence>
<name>A0A379CAM8_9PAST</name>
<dbReference type="PROSITE" id="PS51464">
    <property type="entry name" value="SIS"/>
    <property type="match status" value="2"/>
</dbReference>
<dbReference type="SUPFAM" id="SSF53697">
    <property type="entry name" value="SIS domain"/>
    <property type="match status" value="1"/>
</dbReference>
<feature type="domain" description="SIS" evidence="2">
    <location>
        <begin position="50"/>
        <end position="199"/>
    </location>
</feature>
<reference evidence="3 4" key="1">
    <citation type="submission" date="2018-06" db="EMBL/GenBank/DDBJ databases">
        <authorList>
            <consortium name="Pathogen Informatics"/>
            <person name="Doyle S."/>
        </authorList>
    </citation>
    <scope>NUCLEOTIDE SEQUENCE [LARGE SCALE GENOMIC DNA]</scope>
    <source>
        <strain evidence="3 4">NCTC12872</strain>
    </source>
</reference>
<dbReference type="InterPro" id="IPR046348">
    <property type="entry name" value="SIS_dom_sf"/>
</dbReference>
<dbReference type="PANTHER" id="PTHR32502:SF3">
    <property type="entry name" value="D-GALACTOSAMINE-6-PHOSPHATE DEAMINASE AGAS-RELATED"/>
    <property type="match status" value="1"/>
</dbReference>
<proteinExistence type="predicted"/>